<dbReference type="EMBL" id="BARV01019047">
    <property type="protein sequence ID" value="GAI26582.1"/>
    <property type="molecule type" value="Genomic_DNA"/>
</dbReference>
<gene>
    <name evidence="1" type="ORF">S06H3_32088</name>
</gene>
<reference evidence="1" key="1">
    <citation type="journal article" date="2014" name="Front. Microbiol.">
        <title>High frequency of phylogenetically diverse reductive dehalogenase-homologous genes in deep subseafloor sedimentary metagenomes.</title>
        <authorList>
            <person name="Kawai M."/>
            <person name="Futagami T."/>
            <person name="Toyoda A."/>
            <person name="Takaki Y."/>
            <person name="Nishi S."/>
            <person name="Hori S."/>
            <person name="Arai W."/>
            <person name="Tsubouchi T."/>
            <person name="Morono Y."/>
            <person name="Uchiyama I."/>
            <person name="Ito T."/>
            <person name="Fujiyama A."/>
            <person name="Inagaki F."/>
            <person name="Takami H."/>
        </authorList>
    </citation>
    <scope>NUCLEOTIDE SEQUENCE</scope>
    <source>
        <strain evidence="1">Expedition CK06-06</strain>
    </source>
</reference>
<comment type="caution">
    <text evidence="1">The sequence shown here is derived from an EMBL/GenBank/DDBJ whole genome shotgun (WGS) entry which is preliminary data.</text>
</comment>
<dbReference type="AlphaFoldDB" id="X1M4Q6"/>
<sequence>MIESIHEYDIPFTRRYLIDKEIIPLTTVEAEGDFINIKSKTPVLKAKRVEQF</sequence>
<dbReference type="Gene3D" id="3.30.342.10">
    <property type="entry name" value="DNA Polymerase, chain B, domain 1"/>
    <property type="match status" value="1"/>
</dbReference>
<proteinExistence type="predicted"/>
<accession>X1M4Q6</accession>
<name>X1M4Q6_9ZZZZ</name>
<feature type="non-terminal residue" evidence="1">
    <location>
        <position position="52"/>
    </location>
</feature>
<evidence type="ECO:0000313" key="1">
    <source>
        <dbReference type="EMBL" id="GAI26582.1"/>
    </source>
</evidence>
<protein>
    <submittedName>
        <fullName evidence="1">Uncharacterized protein</fullName>
    </submittedName>
</protein>
<organism evidence="1">
    <name type="scientific">marine sediment metagenome</name>
    <dbReference type="NCBI Taxonomy" id="412755"/>
    <lineage>
        <taxon>unclassified sequences</taxon>
        <taxon>metagenomes</taxon>
        <taxon>ecological metagenomes</taxon>
    </lineage>
</organism>